<name>A0AAF0DL96_9EURO</name>
<comment type="pathway">
    <text evidence="2">Protein modification; protein glycosylation.</text>
</comment>
<keyword evidence="8 15" id="KW-0812">Transmembrane</keyword>
<dbReference type="PANTHER" id="PTHR12989:SF10">
    <property type="entry name" value="DOL-P-GLC:GLC(2)MAN(9)GLCNAC(2)-PP-DOL ALPHA-1,2-GLUCOSYLTRANSFERASE-RELATED"/>
    <property type="match status" value="1"/>
</dbReference>
<keyword evidence="6 16" id="KW-0328">Glycosyltransferase</keyword>
<keyword evidence="7 16" id="KW-0808">Transferase</keyword>
<evidence type="ECO:0000313" key="16">
    <source>
        <dbReference type="EMBL" id="WEW59707.1"/>
    </source>
</evidence>
<feature type="transmembrane region" description="Helical" evidence="15">
    <location>
        <begin position="319"/>
        <end position="342"/>
    </location>
</feature>
<evidence type="ECO:0000256" key="7">
    <source>
        <dbReference type="ARBA" id="ARBA00022679"/>
    </source>
</evidence>
<dbReference type="Pfam" id="PF04922">
    <property type="entry name" value="DIE2_ALG10"/>
    <property type="match status" value="1"/>
</dbReference>
<dbReference type="PANTHER" id="PTHR12989">
    <property type="entry name" value="ALPHA-1,2-GLUCOSYLTRANSFERASE ALG10"/>
    <property type="match status" value="1"/>
</dbReference>
<dbReference type="PROSITE" id="PS51257">
    <property type="entry name" value="PROKAR_LIPOPROTEIN"/>
    <property type="match status" value="1"/>
</dbReference>
<dbReference type="InterPro" id="IPR016900">
    <property type="entry name" value="Alg10"/>
</dbReference>
<keyword evidence="11 15" id="KW-0472">Membrane</keyword>
<evidence type="ECO:0000256" key="14">
    <source>
        <dbReference type="ARBA" id="ARBA00048064"/>
    </source>
</evidence>
<gene>
    <name evidence="16" type="primary">ALG10</name>
    <name evidence="16" type="ORF">PRK78_005187</name>
</gene>
<reference evidence="16" key="1">
    <citation type="submission" date="2023-03" db="EMBL/GenBank/DDBJ databases">
        <title>Emydomyces testavorans Genome Sequence.</title>
        <authorList>
            <person name="Hoyer L."/>
        </authorList>
    </citation>
    <scope>NUCLEOTIDE SEQUENCE</scope>
    <source>
        <strain evidence="16">16-2883</strain>
    </source>
</reference>
<evidence type="ECO:0000256" key="10">
    <source>
        <dbReference type="ARBA" id="ARBA00022989"/>
    </source>
</evidence>
<feature type="transmembrane region" description="Helical" evidence="15">
    <location>
        <begin position="71"/>
        <end position="88"/>
    </location>
</feature>
<dbReference type="Proteomes" id="UP001219355">
    <property type="component" value="Chromosome 3"/>
</dbReference>
<evidence type="ECO:0000256" key="5">
    <source>
        <dbReference type="ARBA" id="ARBA00018512"/>
    </source>
</evidence>
<evidence type="ECO:0000256" key="3">
    <source>
        <dbReference type="ARBA" id="ARBA00010600"/>
    </source>
</evidence>
<accession>A0AAF0DL96</accession>
<keyword evidence="9" id="KW-0256">Endoplasmic reticulum</keyword>
<evidence type="ECO:0000256" key="11">
    <source>
        <dbReference type="ARBA" id="ARBA00023136"/>
    </source>
</evidence>
<dbReference type="GO" id="GO:0006488">
    <property type="term" value="P:dolichol-linked oligosaccharide biosynthetic process"/>
    <property type="evidence" value="ECO:0007669"/>
    <property type="project" value="InterPro"/>
</dbReference>
<evidence type="ECO:0000256" key="6">
    <source>
        <dbReference type="ARBA" id="ARBA00022676"/>
    </source>
</evidence>
<dbReference type="EMBL" id="CP120629">
    <property type="protein sequence ID" value="WEW59707.1"/>
    <property type="molecule type" value="Genomic_DNA"/>
</dbReference>
<dbReference type="GO" id="GO:0106073">
    <property type="term" value="F:dolichyl pyrophosphate Glc2Man9GlcNAc2 alpha-1,2-glucosyltransferase activity"/>
    <property type="evidence" value="ECO:0007669"/>
    <property type="project" value="UniProtKB-EC"/>
</dbReference>
<evidence type="ECO:0000256" key="4">
    <source>
        <dbReference type="ARBA" id="ARBA00011967"/>
    </source>
</evidence>
<evidence type="ECO:0000256" key="12">
    <source>
        <dbReference type="ARBA" id="ARBA00032069"/>
    </source>
</evidence>
<comment type="similarity">
    <text evidence="3">Belongs to the ALG10 glucosyltransferase family.</text>
</comment>
<evidence type="ECO:0000256" key="13">
    <source>
        <dbReference type="ARBA" id="ARBA00044727"/>
    </source>
</evidence>
<feature type="transmembrane region" description="Helical" evidence="15">
    <location>
        <begin position="157"/>
        <end position="178"/>
    </location>
</feature>
<evidence type="ECO:0000256" key="15">
    <source>
        <dbReference type="SAM" id="Phobius"/>
    </source>
</evidence>
<organism evidence="16 17">
    <name type="scientific">Emydomyces testavorans</name>
    <dbReference type="NCBI Taxonomy" id="2070801"/>
    <lineage>
        <taxon>Eukaryota</taxon>
        <taxon>Fungi</taxon>
        <taxon>Dikarya</taxon>
        <taxon>Ascomycota</taxon>
        <taxon>Pezizomycotina</taxon>
        <taxon>Eurotiomycetes</taxon>
        <taxon>Eurotiomycetidae</taxon>
        <taxon>Onygenales</taxon>
        <taxon>Nannizziopsiaceae</taxon>
        <taxon>Emydomyces</taxon>
    </lineage>
</organism>
<feature type="transmembrane region" description="Helical" evidence="15">
    <location>
        <begin position="100"/>
        <end position="118"/>
    </location>
</feature>
<comment type="subcellular location">
    <subcellularLocation>
        <location evidence="1">Endoplasmic reticulum membrane</location>
        <topology evidence="1">Multi-pass membrane protein</topology>
    </subcellularLocation>
</comment>
<keyword evidence="17" id="KW-1185">Reference proteome</keyword>
<proteinExistence type="inferred from homology"/>
<dbReference type="AlphaFoldDB" id="A0AAF0DL96"/>
<evidence type="ECO:0000313" key="17">
    <source>
        <dbReference type="Proteomes" id="UP001219355"/>
    </source>
</evidence>
<evidence type="ECO:0000256" key="9">
    <source>
        <dbReference type="ARBA" id="ARBA00022824"/>
    </source>
</evidence>
<evidence type="ECO:0000256" key="2">
    <source>
        <dbReference type="ARBA" id="ARBA00004922"/>
    </source>
</evidence>
<evidence type="ECO:0000256" key="8">
    <source>
        <dbReference type="ARBA" id="ARBA00022692"/>
    </source>
</evidence>
<comment type="function">
    <text evidence="13">Dol-P-Glc:Glc(2)Man(9)GlcNAc(2)-PP-Dol alpha-1,2-glucosyltransferase that operates in the biosynthetic pathway of dolichol-linked oligosaccharides, the glycan precursors employed in protein asparagine (N)-glycosylation. The assembly of dolichol-linked oligosaccharides begins on the cytosolic side of the endoplasmic reticulum membrane and finishes in its lumen. The sequential addition of sugars to dolichol pyrophosphate produces dolichol-linked oligosaccharides containing fourteen sugars, including two GlcNAcs, nine mannoses and three glucoses. Once assembled, the oligosaccharide is transferred from the lipid to nascent proteins by oligosaccharyltransferases. In the lumen of the endoplasmic reticulum, adds the third and last glucose residue from dolichyl phosphate glucose (Dol-P-Glc) onto the lipid-linked oligosaccharide intermediate Glc(2)Man(9)GlcNAc(2)-PP-Dol to produce Glc(3)Man(9)GlcNAc(2)-PP-Dol.</text>
</comment>
<sequence>MHSRSLRNGTSLVPTLLTTAIVSSCVLCWLNRLNTIVLRPYLDEVFHVRQAQTYWKHQWREWDPKITTPPGLYLVSYLIGALGFLIFRQPKELSASYLRFMNGVVLFSALPILLRRLLSNIWKTPDSLEHERVVSAEKEPGWELHLTVLNISLFPPLFFFSGLYYTDLAAVLIVLEVYRRDLERTSMSDALKDPHSVNHFWNTLFSRQTVLLILFGLVSLLFRQTNIFWTAIFLGGLRVVKTTHSLCVECRSSDIATIARSSWRLRQVYDPPVNMACFEGTVHIASYSTPALHTQPADARDTDYLKACLSIGIMAVANIHIMLIALLPYLVLLGAFGLFVLWNGSVVLGQ</sequence>
<comment type="catalytic activity">
    <reaction evidence="14">
        <text>an alpha-D-Glc-(1-&gt;3)-alpha-D-Glc-(1-&gt;3)-alpha-D-Man-(1-&gt;2)-alpha-D-Man-(1-&gt;2)-alpha-D-Man-(1-&gt;3)-[alpha-D-Man-(1-&gt;2)-alpha-D-Man-(1-&gt;3)-[alpha-D-Man-(1-&gt;2)-alpha-D-Man-(1-&gt;6)]-alpha-D-Man-(1-&gt;6)]-beta-D-Man-(1-&gt;4)-beta-D-GlcNAc-(1-&gt;4)-alpha-D-GlcNAc-diphospho-di-trans,poly-cis-dolichol + a di-trans,poly-cis-dolichyl beta-D-glucosyl phosphate = a alpha-D-Glc-(1-&gt;2)-alpha-D-Glc-(1-&gt;3)-alpha-D-Glc-(1-&gt;3)-alpha-D-Man-(1-&gt;2)-alpha-D-Man-(1-&gt;2)-alpha-D-Man-(1-&gt;3)-[alpha-D-Man-(1-&gt;2)-alpha-D-Man-(1-&gt;3)-[alpha-D-Man-(1-&gt;2)-alpha-D-Man-(1-&gt;6)]-alpha-D-Man-(1-&gt;6)]-beta-D-Man-(1-&gt;4)-beta-D-GlcNAc-(1-&gt;4)-alpha-D-GlcNAc-diphospho-di-trans,poly-cis-dolichol + a di-trans,poly-cis-dolichyl phosphate + H(+)</text>
        <dbReference type="Rhea" id="RHEA:29543"/>
        <dbReference type="Rhea" id="RHEA-COMP:19498"/>
        <dbReference type="Rhea" id="RHEA-COMP:19502"/>
        <dbReference type="Rhea" id="RHEA-COMP:19512"/>
        <dbReference type="Rhea" id="RHEA-COMP:19522"/>
        <dbReference type="ChEBI" id="CHEBI:15378"/>
        <dbReference type="ChEBI" id="CHEBI:57525"/>
        <dbReference type="ChEBI" id="CHEBI:57683"/>
        <dbReference type="ChEBI" id="CHEBI:132522"/>
        <dbReference type="ChEBI" id="CHEBI:132523"/>
        <dbReference type="EC" id="2.4.1.256"/>
    </reaction>
    <physiologicalReaction direction="left-to-right" evidence="14">
        <dbReference type="Rhea" id="RHEA:29544"/>
    </physiologicalReaction>
</comment>
<evidence type="ECO:0000256" key="1">
    <source>
        <dbReference type="ARBA" id="ARBA00004477"/>
    </source>
</evidence>
<feature type="transmembrane region" description="Helical" evidence="15">
    <location>
        <begin position="12"/>
        <end position="32"/>
    </location>
</feature>
<feature type="transmembrane region" description="Helical" evidence="15">
    <location>
        <begin position="210"/>
        <end position="234"/>
    </location>
</feature>
<dbReference type="EC" id="2.4.1.256" evidence="4"/>
<protein>
    <recommendedName>
        <fullName evidence="5">Dol-P-Glc:Glc(2)Man(9)GlcNAc(2)-PP-Dol alpha-1,2-glucosyltransferase</fullName>
        <ecNumber evidence="4">2.4.1.256</ecNumber>
    </recommendedName>
    <alternativeName>
        <fullName evidence="12">Asparagine-linked glycosylation protein 10</fullName>
    </alternativeName>
</protein>
<dbReference type="GO" id="GO:0005789">
    <property type="term" value="C:endoplasmic reticulum membrane"/>
    <property type="evidence" value="ECO:0007669"/>
    <property type="project" value="UniProtKB-SubCell"/>
</dbReference>
<keyword evidence="10 15" id="KW-1133">Transmembrane helix</keyword>